<protein>
    <submittedName>
        <fullName evidence="5">DUF4430 domain-containing protein</fullName>
    </submittedName>
</protein>
<dbReference type="Pfam" id="PF07523">
    <property type="entry name" value="Big_3"/>
    <property type="match status" value="2"/>
</dbReference>
<keyword evidence="2" id="KW-0732">Signal</keyword>
<evidence type="ECO:0000313" key="5">
    <source>
        <dbReference type="EMBL" id="NBH62636.1"/>
    </source>
</evidence>
<dbReference type="InterPro" id="IPR022038">
    <property type="entry name" value="Ig-like_bact"/>
</dbReference>
<keyword evidence="6" id="KW-1185">Reference proteome</keyword>
<feature type="chain" id="PRO_5032377664" evidence="2">
    <location>
        <begin position="31"/>
        <end position="986"/>
    </location>
</feature>
<evidence type="ECO:0000313" key="6">
    <source>
        <dbReference type="Proteomes" id="UP000446866"/>
    </source>
</evidence>
<dbReference type="Pfam" id="PF14478">
    <property type="entry name" value="DUF4430"/>
    <property type="match status" value="1"/>
</dbReference>
<evidence type="ECO:0000259" key="4">
    <source>
        <dbReference type="Pfam" id="PF14478"/>
    </source>
</evidence>
<gene>
    <name evidence="5" type="ORF">D0435_13350</name>
</gene>
<dbReference type="AlphaFoldDB" id="A0A845QLW9"/>
<feature type="compositionally biased region" description="Acidic residues" evidence="1">
    <location>
        <begin position="848"/>
        <end position="859"/>
    </location>
</feature>
<feature type="signal peptide" evidence="2">
    <location>
        <begin position="1"/>
        <end position="30"/>
    </location>
</feature>
<feature type="domain" description="Transcobalamin-like C-terminal" evidence="4">
    <location>
        <begin position="760"/>
        <end position="832"/>
    </location>
</feature>
<accession>A0A845QLW9</accession>
<name>A0A845QLW9_9FIRM</name>
<sequence>MKKNETVKKFSAILLSIVMVLCMMPSMAFAAEADVQTGNVQITVPADAKVFVGTKEKHFKPFIEQETIGEVPAEEGLKTVSYNLPANKDYNFRISGKGYVTYTGKFKSPAASKDPYILNVSESDLKPEGKNAKTVDKASTSNKNYNMADIYLNINPAGYLKLKKNDEYQIVSLRNWEAVDTLTNNYFIEPDYHYEAVNFDGTPSDVVSVSESGKVTAQKEGTAVVLVTYDAFNNISAVGGPFFGAIWPENTGVFVVSVGSSDSTVSVNAKVNTETNATVSNGKLAGDDLDAELDIIYYLTEMTDAAGEKTVYDDAHGSYTFTPTGEVASVEVANPNYAGGKLNYGGFVPAERNADGSYTVKLVEGRNIVKVSDGTACDYQVVSAKGVKAAVTNKTTPGKALVAGDQFAISFDTLYHPVNKLAGIYNMSAAVIYQTVEGMEGKTVGGTAAQYNFAANAKAQTMENQVSITKTTFFGSTNYSLKKGDAAAIPADYTKDTLTVSQGGLFTFGFGSSYGAHREITYEVGASPNFTAVSQTAYFGILPDITLQVEKADAAGDIEIVEVVTQPKKTAYFEGESFDGEGMSLKVTYADGTERTVTGGYSVTPSVMEKGTQKVMVSLGGKIVEVPVTVTPLEVTKIEITKAPSKTAYIAGEYFNPSGMVVSAVYNSGKKEEITDYTYEAAPLTKDVTGVTISYQEKTVEQQITVAEQQISAPEDNKIKVTFTLLGDEKHGEDGVSHTYKKGTIDREWISAMEVTVDKDATVLDVIEKALSIKGMGFSNSTGNYISAINGLAEFDNGPNSGWMYTVNGVYVKNGVAEQVIKDGDVILFHYTDDYTKERASAGWIEPPADDEPGTDIDDPNTPLSPGPEAVKGKVGAMKLTACSERTSKKNVKVTVKADKATETAVKELEEMGYTVKYRYYRSTKKASGYKAALTKKAKTYTNTTGKKGQMYYYKVQLRVYDKDGKLVAKTALKQCRYANRLWTKK</sequence>
<dbReference type="Gene3D" id="2.60.40.3630">
    <property type="match status" value="2"/>
</dbReference>
<dbReference type="InterPro" id="IPR008964">
    <property type="entry name" value="Invasin/intimin_cell_adhesion"/>
</dbReference>
<dbReference type="EMBL" id="QXWK01000030">
    <property type="protein sequence ID" value="NBH62636.1"/>
    <property type="molecule type" value="Genomic_DNA"/>
</dbReference>
<feature type="domain" description="Ig-like" evidence="3">
    <location>
        <begin position="644"/>
        <end position="706"/>
    </location>
</feature>
<feature type="region of interest" description="Disordered" evidence="1">
    <location>
        <begin position="843"/>
        <end position="871"/>
    </location>
</feature>
<evidence type="ECO:0000256" key="1">
    <source>
        <dbReference type="SAM" id="MobiDB-lite"/>
    </source>
</evidence>
<dbReference type="Gene3D" id="2.170.130.30">
    <property type="match status" value="1"/>
</dbReference>
<proteinExistence type="predicted"/>
<dbReference type="InterPro" id="IPR027954">
    <property type="entry name" value="Transcobalamin-like_C"/>
</dbReference>
<evidence type="ECO:0000256" key="2">
    <source>
        <dbReference type="SAM" id="SignalP"/>
    </source>
</evidence>
<reference evidence="5 6" key="1">
    <citation type="submission" date="2018-08" db="EMBL/GenBank/DDBJ databases">
        <title>Murine metabolic-syndrome-specific gut microbial biobank.</title>
        <authorList>
            <person name="Liu C."/>
        </authorList>
    </citation>
    <scope>NUCLEOTIDE SEQUENCE [LARGE SCALE GENOMIC DNA]</scope>
    <source>
        <strain evidence="5 6">28</strain>
    </source>
</reference>
<dbReference type="SUPFAM" id="SSF49373">
    <property type="entry name" value="Invasin/intimin cell-adhesion fragments"/>
    <property type="match status" value="1"/>
</dbReference>
<dbReference type="RefSeq" id="WP_160202922.1">
    <property type="nucleotide sequence ID" value="NZ_QXWK01000030.1"/>
</dbReference>
<dbReference type="Proteomes" id="UP000446866">
    <property type="component" value="Unassembled WGS sequence"/>
</dbReference>
<organism evidence="5 6">
    <name type="scientific">Anaerotruncus colihominis</name>
    <dbReference type="NCBI Taxonomy" id="169435"/>
    <lineage>
        <taxon>Bacteria</taxon>
        <taxon>Bacillati</taxon>
        <taxon>Bacillota</taxon>
        <taxon>Clostridia</taxon>
        <taxon>Eubacteriales</taxon>
        <taxon>Oscillospiraceae</taxon>
        <taxon>Anaerotruncus</taxon>
    </lineage>
</organism>
<evidence type="ECO:0000259" key="3">
    <source>
        <dbReference type="Pfam" id="PF07523"/>
    </source>
</evidence>
<comment type="caution">
    <text evidence="5">The sequence shown here is derived from an EMBL/GenBank/DDBJ whole genome shotgun (WGS) entry which is preliminary data.</text>
</comment>
<feature type="domain" description="Ig-like" evidence="3">
    <location>
        <begin position="565"/>
        <end position="630"/>
    </location>
</feature>